<dbReference type="InterPro" id="IPR036388">
    <property type="entry name" value="WH-like_DNA-bd_sf"/>
</dbReference>
<dbReference type="NCBIfam" id="TIGR02999">
    <property type="entry name" value="Sig-70_X6"/>
    <property type="match status" value="1"/>
</dbReference>
<name>A0AAW9R5T4_9GAMM</name>
<evidence type="ECO:0000313" key="6">
    <source>
        <dbReference type="EMBL" id="MEJ1249536.1"/>
    </source>
</evidence>
<dbReference type="InterPro" id="IPR053812">
    <property type="entry name" value="HTH_Sigma70_ECF-like"/>
</dbReference>
<accession>A0AAW9R5T4</accession>
<dbReference type="GO" id="GO:0016987">
    <property type="term" value="F:sigma factor activity"/>
    <property type="evidence" value="ECO:0007669"/>
    <property type="project" value="UniProtKB-KW"/>
</dbReference>
<sequence length="190" mass="20868">MIDAAPDDAHALTVLLHRWQDGDVVAREELMALVYRRVRAIAGQSLAQHAQATMTPTELAHEALIRLLAADAGWADRRHFFHVVAQATRQVIVDHARRRLSEKRGQGQAILPLSQAPELPGGGADDDVVRVDEAIVALAKEDPRQAQVVELSYFGGFSREEIGAALELSVATVDRDLRFARAWLKDALSP</sequence>
<dbReference type="SUPFAM" id="SSF88659">
    <property type="entry name" value="Sigma3 and sigma4 domains of RNA polymerase sigma factors"/>
    <property type="match status" value="1"/>
</dbReference>
<evidence type="ECO:0000259" key="5">
    <source>
        <dbReference type="Pfam" id="PF07638"/>
    </source>
</evidence>
<comment type="caution">
    <text evidence="6">The sequence shown here is derived from an EMBL/GenBank/DDBJ whole genome shotgun (WGS) entry which is preliminary data.</text>
</comment>
<dbReference type="SUPFAM" id="SSF88946">
    <property type="entry name" value="Sigma2 domain of RNA polymerase sigma factors"/>
    <property type="match status" value="1"/>
</dbReference>
<dbReference type="PANTHER" id="PTHR43133:SF39">
    <property type="entry name" value="SIMILAR TO RNA POLYMERASE SIGMA-E FACTOR"/>
    <property type="match status" value="1"/>
</dbReference>
<evidence type="ECO:0000256" key="1">
    <source>
        <dbReference type="ARBA" id="ARBA00010641"/>
    </source>
</evidence>
<keyword evidence="2" id="KW-0805">Transcription regulation</keyword>
<keyword evidence="4" id="KW-0804">Transcription</keyword>
<dbReference type="InterPro" id="IPR013325">
    <property type="entry name" value="RNA_pol_sigma_r2"/>
</dbReference>
<comment type="similarity">
    <text evidence="1">Belongs to the sigma-70 factor family. ECF subfamily.</text>
</comment>
<keyword evidence="3" id="KW-0731">Sigma factor</keyword>
<dbReference type="PANTHER" id="PTHR43133">
    <property type="entry name" value="RNA POLYMERASE ECF-TYPE SIGMA FACTO"/>
    <property type="match status" value="1"/>
</dbReference>
<evidence type="ECO:0000256" key="4">
    <source>
        <dbReference type="ARBA" id="ARBA00023163"/>
    </source>
</evidence>
<dbReference type="AlphaFoldDB" id="A0AAW9R5T4"/>
<dbReference type="Pfam" id="PF07638">
    <property type="entry name" value="Sigma70_ECF"/>
    <property type="match status" value="1"/>
</dbReference>
<dbReference type="Proteomes" id="UP001364472">
    <property type="component" value="Unassembled WGS sequence"/>
</dbReference>
<dbReference type="InterPro" id="IPR011517">
    <property type="entry name" value="RNA_pol_sigma70_ECF-like"/>
</dbReference>
<feature type="domain" description="RNA polymerase sigma-70 ECF-like HTH" evidence="5">
    <location>
        <begin position="12"/>
        <end position="188"/>
    </location>
</feature>
<evidence type="ECO:0000256" key="3">
    <source>
        <dbReference type="ARBA" id="ARBA00023082"/>
    </source>
</evidence>
<evidence type="ECO:0000313" key="7">
    <source>
        <dbReference type="Proteomes" id="UP001364472"/>
    </source>
</evidence>
<dbReference type="RefSeq" id="WP_337335250.1">
    <property type="nucleotide sequence ID" value="NZ_JBBDHC010000008.1"/>
</dbReference>
<gene>
    <name evidence="6" type="ORF">WB794_07615</name>
</gene>
<evidence type="ECO:0000256" key="2">
    <source>
        <dbReference type="ARBA" id="ARBA00023015"/>
    </source>
</evidence>
<dbReference type="EMBL" id="JBBDHC010000008">
    <property type="protein sequence ID" value="MEJ1249536.1"/>
    <property type="molecule type" value="Genomic_DNA"/>
</dbReference>
<reference evidence="6 7" key="1">
    <citation type="journal article" date="2016" name="Antonie Van Leeuwenhoek">
        <title>Denitratimonas tolerans gen. nov., sp. nov., a denitrifying bacterium isolated from a bioreactor for tannery wastewater treatment.</title>
        <authorList>
            <person name="Han S.I."/>
            <person name="Kim J.O."/>
            <person name="Lee Y.R."/>
            <person name="Ekpeghere K.I."/>
            <person name="Koh S.C."/>
            <person name="Whang K.S."/>
        </authorList>
    </citation>
    <scope>NUCLEOTIDE SEQUENCE [LARGE SCALE GENOMIC DNA]</scope>
    <source>
        <strain evidence="6 7">KACC 17565</strain>
    </source>
</reference>
<protein>
    <submittedName>
        <fullName evidence="6">ECF-type sigma factor</fullName>
    </submittedName>
</protein>
<dbReference type="Gene3D" id="1.10.10.10">
    <property type="entry name" value="Winged helix-like DNA-binding domain superfamily/Winged helix DNA-binding domain"/>
    <property type="match status" value="1"/>
</dbReference>
<dbReference type="GO" id="GO:0006352">
    <property type="term" value="P:DNA-templated transcription initiation"/>
    <property type="evidence" value="ECO:0007669"/>
    <property type="project" value="InterPro"/>
</dbReference>
<proteinExistence type="inferred from homology"/>
<dbReference type="InterPro" id="IPR039425">
    <property type="entry name" value="RNA_pol_sigma-70-like"/>
</dbReference>
<dbReference type="InterPro" id="IPR013324">
    <property type="entry name" value="RNA_pol_sigma_r3/r4-like"/>
</dbReference>
<dbReference type="InterPro" id="IPR014284">
    <property type="entry name" value="RNA_pol_sigma-70_dom"/>
</dbReference>
<keyword evidence="7" id="KW-1185">Reference proteome</keyword>
<dbReference type="NCBIfam" id="TIGR02937">
    <property type="entry name" value="sigma70-ECF"/>
    <property type="match status" value="1"/>
</dbReference>
<organism evidence="6 7">
    <name type="scientific">Denitratimonas tolerans</name>
    <dbReference type="NCBI Taxonomy" id="1338420"/>
    <lineage>
        <taxon>Bacteria</taxon>
        <taxon>Pseudomonadati</taxon>
        <taxon>Pseudomonadota</taxon>
        <taxon>Gammaproteobacteria</taxon>
        <taxon>Lysobacterales</taxon>
        <taxon>Lysobacteraceae</taxon>
        <taxon>Denitratimonas</taxon>
    </lineage>
</organism>